<evidence type="ECO:0000313" key="2">
    <source>
        <dbReference type="EMBL" id="AKF10582.1"/>
    </source>
</evidence>
<proteinExistence type="predicted"/>
<gene>
    <name evidence="2" type="ORF">DB32_007731</name>
</gene>
<keyword evidence="3" id="KW-1185">Reference proteome</keyword>
<organism evidence="2 3">
    <name type="scientific">Sandaracinus amylolyticus</name>
    <dbReference type="NCBI Taxonomy" id="927083"/>
    <lineage>
        <taxon>Bacteria</taxon>
        <taxon>Pseudomonadati</taxon>
        <taxon>Myxococcota</taxon>
        <taxon>Polyangia</taxon>
        <taxon>Polyangiales</taxon>
        <taxon>Sandaracinaceae</taxon>
        <taxon>Sandaracinus</taxon>
    </lineage>
</organism>
<dbReference type="KEGG" id="samy:DB32_007731"/>
<dbReference type="Proteomes" id="UP000034883">
    <property type="component" value="Chromosome"/>
</dbReference>
<accession>A0A0F6YNL2</accession>
<evidence type="ECO:0000256" key="1">
    <source>
        <dbReference type="SAM" id="SignalP"/>
    </source>
</evidence>
<dbReference type="STRING" id="927083.DB32_007731"/>
<dbReference type="EMBL" id="CP011125">
    <property type="protein sequence ID" value="AKF10582.1"/>
    <property type="molecule type" value="Genomic_DNA"/>
</dbReference>
<reference evidence="2 3" key="1">
    <citation type="submission" date="2015-03" db="EMBL/GenBank/DDBJ databases">
        <title>Genome assembly of Sandaracinus amylolyticus DSM 53668.</title>
        <authorList>
            <person name="Sharma G."/>
            <person name="Subramanian S."/>
        </authorList>
    </citation>
    <scope>NUCLEOTIDE SEQUENCE [LARGE SCALE GENOMIC DNA]</scope>
    <source>
        <strain evidence="2 3">DSM 53668</strain>
    </source>
</reference>
<feature type="chain" id="PRO_5002512487" evidence="1">
    <location>
        <begin position="26"/>
        <end position="75"/>
    </location>
</feature>
<protein>
    <submittedName>
        <fullName evidence="2">Uncharacterized protein</fullName>
    </submittedName>
</protein>
<dbReference type="AlphaFoldDB" id="A0A0F6YNL2"/>
<name>A0A0F6YNL2_9BACT</name>
<sequence>MVAIVALGLALGLAAGVALRSSATAQTRGYAECYAQALVFNDVTALSTPRTTTPIPSGWTIVGVHGGPATVVLCR</sequence>
<feature type="signal peptide" evidence="1">
    <location>
        <begin position="1"/>
        <end position="25"/>
    </location>
</feature>
<keyword evidence="1" id="KW-0732">Signal</keyword>
<evidence type="ECO:0000313" key="3">
    <source>
        <dbReference type="Proteomes" id="UP000034883"/>
    </source>
</evidence>